<dbReference type="GO" id="GO:0016485">
    <property type="term" value="P:protein processing"/>
    <property type="evidence" value="ECO:0007669"/>
    <property type="project" value="TreeGrafter"/>
</dbReference>
<dbReference type="InterPro" id="IPR011765">
    <property type="entry name" value="Pept_M16_N"/>
</dbReference>
<dbReference type="InterPro" id="IPR011249">
    <property type="entry name" value="Metalloenz_LuxS/M16"/>
</dbReference>
<evidence type="ECO:0000256" key="9">
    <source>
        <dbReference type="ARBA" id="ARBA00023049"/>
    </source>
</evidence>
<evidence type="ECO:0000313" key="13">
    <source>
        <dbReference type="Proteomes" id="UP000596742"/>
    </source>
</evidence>
<dbReference type="Proteomes" id="UP000596742">
    <property type="component" value="Unassembled WGS sequence"/>
</dbReference>
<evidence type="ECO:0000259" key="11">
    <source>
        <dbReference type="SMART" id="SM01264"/>
    </source>
</evidence>
<dbReference type="Gene3D" id="3.30.830.10">
    <property type="entry name" value="Metalloenzyme, LuxS/M16 peptidase-like"/>
    <property type="match status" value="3"/>
</dbReference>
<evidence type="ECO:0000256" key="7">
    <source>
        <dbReference type="ARBA" id="ARBA00022801"/>
    </source>
</evidence>
<organism evidence="12 13">
    <name type="scientific">Mytilus galloprovincialis</name>
    <name type="common">Mediterranean mussel</name>
    <dbReference type="NCBI Taxonomy" id="29158"/>
    <lineage>
        <taxon>Eukaryota</taxon>
        <taxon>Metazoa</taxon>
        <taxon>Spiralia</taxon>
        <taxon>Lophotrochozoa</taxon>
        <taxon>Mollusca</taxon>
        <taxon>Bivalvia</taxon>
        <taxon>Autobranchia</taxon>
        <taxon>Pteriomorphia</taxon>
        <taxon>Mytilida</taxon>
        <taxon>Mytiloidea</taxon>
        <taxon>Mytilidae</taxon>
        <taxon>Mytilinae</taxon>
        <taxon>Mytilus</taxon>
    </lineage>
</organism>
<name>A0A8B6HQP2_MYTGA</name>
<dbReference type="AlphaFoldDB" id="A0A8B6HQP2"/>
<dbReference type="Pfam" id="PF05193">
    <property type="entry name" value="Peptidase_M16_C"/>
    <property type="match status" value="1"/>
</dbReference>
<proteinExistence type="inferred from homology"/>
<feature type="domain" description="Peptidase M16C associated" evidence="11">
    <location>
        <begin position="500"/>
        <end position="747"/>
    </location>
</feature>
<evidence type="ECO:0000313" key="12">
    <source>
        <dbReference type="EMBL" id="VDI82518.1"/>
    </source>
</evidence>
<keyword evidence="13" id="KW-1185">Reference proteome</keyword>
<dbReference type="FunFam" id="3.30.830.10:FF:000011">
    <property type="entry name" value="Presequence protease, mitochondrial"/>
    <property type="match status" value="1"/>
</dbReference>
<keyword evidence="7 12" id="KW-0378">Hydrolase</keyword>
<keyword evidence="6" id="KW-0479">Metal-binding</keyword>
<evidence type="ECO:0000256" key="4">
    <source>
        <dbReference type="ARBA" id="ARBA00020167"/>
    </source>
</evidence>
<dbReference type="PANTHER" id="PTHR43016">
    <property type="entry name" value="PRESEQUENCE PROTEASE"/>
    <property type="match status" value="1"/>
</dbReference>
<evidence type="ECO:0000256" key="1">
    <source>
        <dbReference type="ARBA" id="ARBA00001947"/>
    </source>
</evidence>
<sequence>MHRIIKPGKFSRIFAKSQRIHHCRLCSSVQNAVKKYKDGDKVHGYTVRKVVEVPELMLTSVVLHHDKTGAEHLHVARDDSNNAFSVMFRTTPMDSTGVPHILEHTTLCGSRRFPVRDPFFKMLNRSLSTFMNAMTASDWTMYPFSSQNQKDFENLLSVYLDAVFFPQLRELDFSQEGWRLENENPEDKSSPLMFKGVVYNEMKGVFSNKDNIYCQAVENELLPSHTYGVVSGGEPSKITDLTWEHLKNFHASHYHPSNSRFYTYGNFPLERHLEYINSNYLQKFSKIDIDTKVPNEPRWTEMRRKHITCQPDPMAPDPEKQTTVSVSYLLTDISETFESFTLSIIGALLMDGETSPFYQSLLVPNIGSDFAPMTGYHSDTKDSAFSVGLQGISSNDVEKVTQIISDTFDQVVSEGFEQKRIDALLHQIELGQKHQSSNFGIKLTLGISHSWNHDTDPVESLQINKYVGQFRQKLQEDPQFLQNKVKQYFKNNKHCLVSTMSPDEKFEEKRKEEETTRLQKMVEKLTDEDKEQIYKKGQTLLQQQMDKEDLSCLPTLHINEIDRKIIEEKTATVTSGKVPVQLCVQPTNGITYLHMMSNMSDVPSDLQPYVPLFCDVITKMGAGSMDYKELSQQIELTTSGLGAGTHVNQHHSDNYSYEQGVEFSSYCLDRNVDKMLDLWTNIFCSPNLKDEGRLMTLVMMEAANLSSSISGQGHSYAMTHCSSRMNAAAQLKEILGGMAQISTMKHLSRD</sequence>
<dbReference type="GO" id="GO:0046872">
    <property type="term" value="F:metal ion binding"/>
    <property type="evidence" value="ECO:0007669"/>
    <property type="project" value="UniProtKB-KW"/>
</dbReference>
<keyword evidence="5 12" id="KW-0645">Protease</keyword>
<evidence type="ECO:0000256" key="8">
    <source>
        <dbReference type="ARBA" id="ARBA00022833"/>
    </source>
</evidence>
<dbReference type="Pfam" id="PF00675">
    <property type="entry name" value="Peptidase_M16"/>
    <property type="match status" value="1"/>
</dbReference>
<keyword evidence="9" id="KW-0482">Metalloprotease</keyword>
<evidence type="ECO:0000256" key="2">
    <source>
        <dbReference type="ARBA" id="ARBA00004173"/>
    </source>
</evidence>
<dbReference type="PANTHER" id="PTHR43016:SF13">
    <property type="entry name" value="PRESEQUENCE PROTEASE, MITOCHONDRIAL"/>
    <property type="match status" value="1"/>
</dbReference>
<dbReference type="EMBL" id="UYJE01010369">
    <property type="protein sequence ID" value="VDI82518.1"/>
    <property type="molecule type" value="Genomic_DNA"/>
</dbReference>
<reference evidence="12" key="1">
    <citation type="submission" date="2018-11" db="EMBL/GenBank/DDBJ databases">
        <authorList>
            <person name="Alioto T."/>
            <person name="Alioto T."/>
        </authorList>
    </citation>
    <scope>NUCLEOTIDE SEQUENCE</scope>
</reference>
<dbReference type="GO" id="GO:0005759">
    <property type="term" value="C:mitochondrial matrix"/>
    <property type="evidence" value="ECO:0007669"/>
    <property type="project" value="TreeGrafter"/>
</dbReference>
<dbReference type="InterPro" id="IPR013578">
    <property type="entry name" value="Peptidase_M16C_assoc"/>
</dbReference>
<dbReference type="Pfam" id="PF08367">
    <property type="entry name" value="M16C_assoc"/>
    <property type="match status" value="1"/>
</dbReference>
<evidence type="ECO:0000256" key="10">
    <source>
        <dbReference type="ARBA" id="ARBA00023128"/>
    </source>
</evidence>
<protein>
    <recommendedName>
        <fullName evidence="4">Presequence protease, mitochondrial</fullName>
    </recommendedName>
</protein>
<dbReference type="FunFam" id="3.30.830.10:FF:000009">
    <property type="entry name" value="Presequence protease, mitochondrial"/>
    <property type="match status" value="1"/>
</dbReference>
<dbReference type="SUPFAM" id="SSF63411">
    <property type="entry name" value="LuxS/MPP-like metallohydrolase"/>
    <property type="match status" value="3"/>
</dbReference>
<dbReference type="InterPro" id="IPR007863">
    <property type="entry name" value="Peptidase_M16_C"/>
</dbReference>
<keyword evidence="10" id="KW-0496">Mitochondrion</keyword>
<comment type="caution">
    <text evidence="12">The sequence shown here is derived from an EMBL/GenBank/DDBJ whole genome shotgun (WGS) entry which is preliminary data.</text>
</comment>
<evidence type="ECO:0000256" key="6">
    <source>
        <dbReference type="ARBA" id="ARBA00022723"/>
    </source>
</evidence>
<comment type="similarity">
    <text evidence="3">Belongs to the peptidase M16 family. PreP subfamily.</text>
</comment>
<accession>A0A8B6HQP2</accession>
<comment type="subcellular location">
    <subcellularLocation>
        <location evidence="2">Mitochondrion</location>
    </subcellularLocation>
</comment>
<dbReference type="GO" id="GO:0004222">
    <property type="term" value="F:metalloendopeptidase activity"/>
    <property type="evidence" value="ECO:0007669"/>
    <property type="project" value="TreeGrafter"/>
</dbReference>
<gene>
    <name evidence="12" type="ORF">MGAL_10B043687</name>
</gene>
<dbReference type="SMART" id="SM01264">
    <property type="entry name" value="M16C_associated"/>
    <property type="match status" value="1"/>
</dbReference>
<evidence type="ECO:0000256" key="5">
    <source>
        <dbReference type="ARBA" id="ARBA00022670"/>
    </source>
</evidence>
<evidence type="ECO:0000256" key="3">
    <source>
        <dbReference type="ARBA" id="ARBA00007575"/>
    </source>
</evidence>
<keyword evidence="8" id="KW-0862">Zinc</keyword>
<comment type="cofactor">
    <cofactor evidence="1">
        <name>Zn(2+)</name>
        <dbReference type="ChEBI" id="CHEBI:29105"/>
    </cofactor>
</comment>
<dbReference type="OrthoDB" id="10250783at2759"/>